<dbReference type="PANTHER" id="PTHR11860:SF118">
    <property type="entry name" value="CMRF35-LIKE MOLECULE 3-RELATED"/>
    <property type="match status" value="1"/>
</dbReference>
<dbReference type="Pfam" id="PF07686">
    <property type="entry name" value="V-set"/>
    <property type="match status" value="2"/>
</dbReference>
<dbReference type="InterPro" id="IPR050671">
    <property type="entry name" value="CD300_family_receptors"/>
</dbReference>
<dbReference type="Gene3D" id="2.60.40.10">
    <property type="entry name" value="Immunoglobulins"/>
    <property type="match status" value="3"/>
</dbReference>
<dbReference type="CDD" id="cd05716">
    <property type="entry name" value="IgV_pIgR_like"/>
    <property type="match status" value="1"/>
</dbReference>
<dbReference type="PANTHER" id="PTHR11860">
    <property type="entry name" value="POLYMERIC-IMMUNOGLOBULIN RECEPTOR"/>
    <property type="match status" value="1"/>
</dbReference>
<dbReference type="GO" id="GO:0004888">
    <property type="term" value="F:transmembrane signaling receptor activity"/>
    <property type="evidence" value="ECO:0007669"/>
    <property type="project" value="TreeGrafter"/>
</dbReference>
<evidence type="ECO:0000256" key="3">
    <source>
        <dbReference type="ARBA" id="ARBA00023136"/>
    </source>
</evidence>
<feature type="domain" description="Immunoglobulin" evidence="6">
    <location>
        <begin position="22"/>
        <end position="118"/>
    </location>
</feature>
<evidence type="ECO:0000256" key="5">
    <source>
        <dbReference type="SAM" id="SignalP"/>
    </source>
</evidence>
<reference evidence="8" key="2">
    <citation type="journal article" date="2013" name="Nat. Genet.">
        <title>The genome of the platyfish, Xiphophorus maculatus, provides insights into evolutionary adaptation and several complex traits.</title>
        <authorList>
            <person name="Schartl M."/>
            <person name="Walter R.B."/>
            <person name="Shen Y."/>
            <person name="Garcia T."/>
            <person name="Catchen J."/>
            <person name="Amores A."/>
            <person name="Braasch I."/>
            <person name="Chalopin D."/>
            <person name="Volff J.N."/>
            <person name="Lesch K.P."/>
            <person name="Bisazza A."/>
            <person name="Minx P."/>
            <person name="Hillier L."/>
            <person name="Wilson R.K."/>
            <person name="Fuerstenberg S."/>
            <person name="Boore J."/>
            <person name="Searle S."/>
            <person name="Postlethwait J.H."/>
            <person name="Warren W.C."/>
        </authorList>
    </citation>
    <scope>NUCLEOTIDE SEQUENCE [LARGE SCALE GENOMIC DNA]</scope>
    <source>
        <strain evidence="8">JP 163 A</strain>
    </source>
</reference>
<feature type="domain" description="Immunoglobulin" evidence="6">
    <location>
        <begin position="126"/>
        <end position="226"/>
    </location>
</feature>
<feature type="chain" id="PRO_5017201884" description="Immunoglobulin domain-containing protein" evidence="5">
    <location>
        <begin position="22"/>
        <end position="474"/>
    </location>
</feature>
<dbReference type="InterPro" id="IPR013783">
    <property type="entry name" value="Ig-like_fold"/>
</dbReference>
<feature type="transmembrane region" description="Helical" evidence="4">
    <location>
        <begin position="386"/>
        <end position="408"/>
    </location>
</feature>
<keyword evidence="2 4" id="KW-0812">Transmembrane</keyword>
<evidence type="ECO:0000256" key="4">
    <source>
        <dbReference type="SAM" id="Phobius"/>
    </source>
</evidence>
<dbReference type="InterPro" id="IPR003599">
    <property type="entry name" value="Ig_sub"/>
</dbReference>
<evidence type="ECO:0000256" key="2">
    <source>
        <dbReference type="ARBA" id="ARBA00022692"/>
    </source>
</evidence>
<dbReference type="OMA" id="CHYDERY"/>
<dbReference type="SMART" id="SM00409">
    <property type="entry name" value="IG"/>
    <property type="match status" value="3"/>
</dbReference>
<keyword evidence="5" id="KW-0732">Signal</keyword>
<feature type="signal peptide" evidence="5">
    <location>
        <begin position="1"/>
        <end position="21"/>
    </location>
</feature>
<protein>
    <recommendedName>
        <fullName evidence="6">Immunoglobulin domain-containing protein</fullName>
    </recommendedName>
</protein>
<evidence type="ECO:0000256" key="1">
    <source>
        <dbReference type="ARBA" id="ARBA00004370"/>
    </source>
</evidence>
<dbReference type="InterPro" id="IPR036179">
    <property type="entry name" value="Ig-like_dom_sf"/>
</dbReference>
<dbReference type="InterPro" id="IPR013106">
    <property type="entry name" value="Ig_V-set"/>
</dbReference>
<keyword evidence="8" id="KW-1185">Reference proteome</keyword>
<dbReference type="SUPFAM" id="SSF48726">
    <property type="entry name" value="Immunoglobulin"/>
    <property type="match status" value="3"/>
</dbReference>
<dbReference type="InParanoid" id="A0A3B5R231"/>
<evidence type="ECO:0000313" key="7">
    <source>
        <dbReference type="Ensembl" id="ENSXMAP00000036795.1"/>
    </source>
</evidence>
<reference evidence="7" key="3">
    <citation type="submission" date="2025-08" db="UniProtKB">
        <authorList>
            <consortium name="Ensembl"/>
        </authorList>
    </citation>
    <scope>IDENTIFICATION</scope>
    <source>
        <strain evidence="7">JP 163 A</strain>
    </source>
</reference>
<proteinExistence type="predicted"/>
<dbReference type="GO" id="GO:0005886">
    <property type="term" value="C:plasma membrane"/>
    <property type="evidence" value="ECO:0007669"/>
    <property type="project" value="TreeGrafter"/>
</dbReference>
<dbReference type="Ensembl" id="ENSXMAT00000024102.1">
    <property type="protein sequence ID" value="ENSXMAP00000036795.1"/>
    <property type="gene ID" value="ENSXMAG00000028730.1"/>
</dbReference>
<dbReference type="GeneTree" id="ENSGT00950000182977"/>
<dbReference type="AlphaFoldDB" id="A0A3B5R231"/>
<keyword evidence="3 4" id="KW-0472">Membrane</keyword>
<feature type="transmembrane region" description="Helical" evidence="4">
    <location>
        <begin position="444"/>
        <end position="463"/>
    </location>
</feature>
<feature type="domain" description="Immunoglobulin" evidence="6">
    <location>
        <begin position="234"/>
        <end position="324"/>
    </location>
</feature>
<organism evidence="7 8">
    <name type="scientific">Xiphophorus maculatus</name>
    <name type="common">Southern platyfish</name>
    <name type="synonym">Platypoecilus maculatus</name>
    <dbReference type="NCBI Taxonomy" id="8083"/>
    <lineage>
        <taxon>Eukaryota</taxon>
        <taxon>Metazoa</taxon>
        <taxon>Chordata</taxon>
        <taxon>Craniata</taxon>
        <taxon>Vertebrata</taxon>
        <taxon>Euteleostomi</taxon>
        <taxon>Actinopterygii</taxon>
        <taxon>Neopterygii</taxon>
        <taxon>Teleostei</taxon>
        <taxon>Neoteleostei</taxon>
        <taxon>Acanthomorphata</taxon>
        <taxon>Ovalentaria</taxon>
        <taxon>Atherinomorphae</taxon>
        <taxon>Cyprinodontiformes</taxon>
        <taxon>Poeciliidae</taxon>
        <taxon>Poeciliinae</taxon>
        <taxon>Xiphophorus</taxon>
    </lineage>
</organism>
<reference evidence="7" key="4">
    <citation type="submission" date="2025-09" db="UniProtKB">
        <authorList>
            <consortium name="Ensembl"/>
        </authorList>
    </citation>
    <scope>IDENTIFICATION</scope>
    <source>
        <strain evidence="7">JP 163 A</strain>
    </source>
</reference>
<reference evidence="8" key="1">
    <citation type="submission" date="2012-01" db="EMBL/GenBank/DDBJ databases">
        <authorList>
            <person name="Walter R."/>
            <person name="Schartl M."/>
            <person name="Warren W."/>
        </authorList>
    </citation>
    <scope>NUCLEOTIDE SEQUENCE [LARGE SCALE GENOMIC DNA]</scope>
    <source>
        <strain evidence="8">JP 163 A</strain>
    </source>
</reference>
<evidence type="ECO:0000259" key="6">
    <source>
        <dbReference type="SMART" id="SM00409"/>
    </source>
</evidence>
<accession>A0A3B5R231</accession>
<name>A0A3B5R231_XIPMA</name>
<keyword evidence="4" id="KW-1133">Transmembrane helix</keyword>
<comment type="subcellular location">
    <subcellularLocation>
        <location evidence="1">Membrane</location>
    </subcellularLocation>
</comment>
<sequence length="474" mass="53655">MWSHQHIIICTALSFVISAEGLIQLFGYEGRGVNVSCHYDERYEDSKKYLCKNDCGSSDVLITTKQKNKGKYSITDDKKIRIVTVTISGLQSHDAGKYWCGVTRWGIDTYSEVKLHIKEDRCCDTVNKIQSIEEGSVTISCPYDSQSVNKLKFLCRGNRPSTCRQQAVITSSNTQNGRFRLSDDRKSRIFTVTISSLTLKDSGSYLCGVQRISGFDVFSAVELKVKAKLFCLESYNISGIEGRPVTLQCPNSGQQHDNKKFLCKGDQHNNCTDMMEKQTKFKLLNVSSICFSVIITELEAADAGTYYCGSDSQLRFTKIQLAVGETNTERDRKIKSNTKSRLRFFTTLCFVFSLTVSPNQTSSVAPTSSAEHLTSQPPSHKPDVPLFYILPAVFALLLILTFVLLLVLKYKSRIKQVDGINANVLYSADNNVEMRINDVSKQNFSSKIFFFCLQIKSYFFYFFRSMSYKKMLFT</sequence>
<evidence type="ECO:0000313" key="8">
    <source>
        <dbReference type="Proteomes" id="UP000002852"/>
    </source>
</evidence>
<dbReference type="Proteomes" id="UP000002852">
    <property type="component" value="Unassembled WGS sequence"/>
</dbReference>